<accession>A0A0E0GQX2</accession>
<evidence type="ECO:0000256" key="1">
    <source>
        <dbReference type="SAM" id="MobiDB-lite"/>
    </source>
</evidence>
<reference evidence="2" key="1">
    <citation type="submission" date="2015-04" db="UniProtKB">
        <authorList>
            <consortium name="EnsemblPlants"/>
        </authorList>
    </citation>
    <scope>IDENTIFICATION</scope>
    <source>
        <strain evidence="2">SL10</strain>
    </source>
</reference>
<reference evidence="2" key="2">
    <citation type="submission" date="2018-04" db="EMBL/GenBank/DDBJ databases">
        <title>OnivRS2 (Oryza nivara Reference Sequence Version 2).</title>
        <authorList>
            <person name="Zhang J."/>
            <person name="Kudrna D."/>
            <person name="Lee S."/>
            <person name="Talag J."/>
            <person name="Rajasekar S."/>
            <person name="Welchert J."/>
            <person name="Hsing Y.-I."/>
            <person name="Wing R.A."/>
        </authorList>
    </citation>
    <scope>NUCLEOTIDE SEQUENCE [LARGE SCALE GENOMIC DNA]</scope>
    <source>
        <strain evidence="2">SL10</strain>
    </source>
</reference>
<feature type="compositionally biased region" description="Basic and acidic residues" evidence="1">
    <location>
        <begin position="27"/>
        <end position="45"/>
    </location>
</feature>
<dbReference type="AlphaFoldDB" id="A0A0E0GQX2"/>
<evidence type="ECO:0000313" key="3">
    <source>
        <dbReference type="Proteomes" id="UP000006591"/>
    </source>
</evidence>
<keyword evidence="3" id="KW-1185">Reference proteome</keyword>
<dbReference type="Proteomes" id="UP000006591">
    <property type="component" value="Chromosome 3"/>
</dbReference>
<proteinExistence type="predicted"/>
<protein>
    <submittedName>
        <fullName evidence="2">Uncharacterized protein</fullName>
    </submittedName>
</protein>
<evidence type="ECO:0000313" key="2">
    <source>
        <dbReference type="EnsemblPlants" id="ONIVA03G28240.1"/>
    </source>
</evidence>
<name>A0A0E0GQX2_ORYNI</name>
<feature type="region of interest" description="Disordered" evidence="1">
    <location>
        <begin position="62"/>
        <end position="117"/>
    </location>
</feature>
<dbReference type="EnsemblPlants" id="ONIVA03G28240.1">
    <property type="protein sequence ID" value="ONIVA03G28240.1"/>
    <property type="gene ID" value="ONIVA03G28240"/>
</dbReference>
<feature type="compositionally biased region" description="Polar residues" evidence="1">
    <location>
        <begin position="69"/>
        <end position="86"/>
    </location>
</feature>
<dbReference type="Gramene" id="ONIVA03G28240.1">
    <property type="protein sequence ID" value="ONIVA03G28240.1"/>
    <property type="gene ID" value="ONIVA03G28240"/>
</dbReference>
<feature type="region of interest" description="Disordered" evidence="1">
    <location>
        <begin position="19"/>
        <end position="45"/>
    </location>
</feature>
<sequence>MVVTTSKDAAIAHLKKDVVFNQRSSSRKGEGNPRQRPKEVTKPEDVAAAGLVNHRLGFRLGPYTLDCRSPSTNSEPPTQTNGSTQHPPHRTDAPPSADFIEPPPLRASPGPLRSTTR</sequence>
<dbReference type="HOGENOM" id="CLU_178053_0_0_1"/>
<dbReference type="OMA" id="TQHPPHR"/>
<organism evidence="2">
    <name type="scientific">Oryza nivara</name>
    <name type="common">Indian wild rice</name>
    <name type="synonym">Oryza sativa f. spontanea</name>
    <dbReference type="NCBI Taxonomy" id="4536"/>
    <lineage>
        <taxon>Eukaryota</taxon>
        <taxon>Viridiplantae</taxon>
        <taxon>Streptophyta</taxon>
        <taxon>Embryophyta</taxon>
        <taxon>Tracheophyta</taxon>
        <taxon>Spermatophyta</taxon>
        <taxon>Magnoliopsida</taxon>
        <taxon>Liliopsida</taxon>
        <taxon>Poales</taxon>
        <taxon>Poaceae</taxon>
        <taxon>BOP clade</taxon>
        <taxon>Oryzoideae</taxon>
        <taxon>Oryzeae</taxon>
        <taxon>Oryzinae</taxon>
        <taxon>Oryza</taxon>
    </lineage>
</organism>